<evidence type="ECO:0000313" key="1">
    <source>
        <dbReference type="EMBL" id="CAH1786107.1"/>
    </source>
</evidence>
<gene>
    <name evidence="1" type="ORF">OFUS_LOCUS12069</name>
</gene>
<organism evidence="1 2">
    <name type="scientific">Owenia fusiformis</name>
    <name type="common">Polychaete worm</name>
    <dbReference type="NCBI Taxonomy" id="6347"/>
    <lineage>
        <taxon>Eukaryota</taxon>
        <taxon>Metazoa</taxon>
        <taxon>Spiralia</taxon>
        <taxon>Lophotrochozoa</taxon>
        <taxon>Annelida</taxon>
        <taxon>Polychaeta</taxon>
        <taxon>Sedentaria</taxon>
        <taxon>Canalipalpata</taxon>
        <taxon>Sabellida</taxon>
        <taxon>Oweniida</taxon>
        <taxon>Oweniidae</taxon>
        <taxon>Owenia</taxon>
    </lineage>
</organism>
<reference evidence="1" key="1">
    <citation type="submission" date="2022-03" db="EMBL/GenBank/DDBJ databases">
        <authorList>
            <person name="Martin C."/>
        </authorList>
    </citation>
    <scope>NUCLEOTIDE SEQUENCE</scope>
</reference>
<keyword evidence="2" id="KW-1185">Reference proteome</keyword>
<evidence type="ECO:0000313" key="2">
    <source>
        <dbReference type="Proteomes" id="UP000749559"/>
    </source>
</evidence>
<sequence length="411" mass="46520">MEVKMESKNHYYSSILTNLPRVITNKGETIVMDLAVVSELPKLFELFQSAMKNGHGYGIDDFQSYNMFRNFCLQMNVITGTIKTASGVICGIYTINPSRLAGCHDTVLAAGHMVLDQSIRNYGFHTHIAKECLISMKLLGFHTYLGESIVDTVVTNNVKSLGAKVVGRIPMCLNLAERGWRNSTIMQIDMVDDCKESKVLRRTKMLSFKPDTTGITLNSVVKLPNMPHHCKLQDKTPIKIDYAKSDELMTIFEMFRDAKENGNRYDIHDFETYDHFVHKFQNAHIFFVKHSKTNAALMACVITPSHICRSQNPILSTGYTAFPKSESTPERDHIWNAIRLHSELSKALGYVGMLTEVSTRDTEMLEATIQHPVRRNMFKVVAEIPKMMFVKASGYVTGLILFSRNAEESKV</sequence>
<name>A0A8J1XVZ3_OWEFU</name>
<accession>A0A8J1XVZ3</accession>
<comment type="caution">
    <text evidence="1">The sequence shown here is derived from an EMBL/GenBank/DDBJ whole genome shotgun (WGS) entry which is preliminary data.</text>
</comment>
<proteinExistence type="predicted"/>
<dbReference type="OrthoDB" id="6133707at2759"/>
<dbReference type="Proteomes" id="UP000749559">
    <property type="component" value="Unassembled WGS sequence"/>
</dbReference>
<protein>
    <submittedName>
        <fullName evidence="1">Uncharacterized protein</fullName>
    </submittedName>
</protein>
<dbReference type="EMBL" id="CAIIXF020000006">
    <property type="protein sequence ID" value="CAH1786107.1"/>
    <property type="molecule type" value="Genomic_DNA"/>
</dbReference>
<dbReference type="AlphaFoldDB" id="A0A8J1XVZ3"/>
<dbReference type="Gene3D" id="3.40.630.30">
    <property type="match status" value="1"/>
</dbReference>